<protein>
    <submittedName>
        <fullName evidence="3">TlpA family protein disulfide reductase</fullName>
    </submittedName>
</protein>
<keyword evidence="1" id="KW-1133">Transmembrane helix</keyword>
<evidence type="ECO:0000259" key="2">
    <source>
        <dbReference type="PROSITE" id="PS51352"/>
    </source>
</evidence>
<dbReference type="Pfam" id="PF08534">
    <property type="entry name" value="Redoxin"/>
    <property type="match status" value="1"/>
</dbReference>
<dbReference type="PANTHER" id="PTHR42852">
    <property type="entry name" value="THIOL:DISULFIDE INTERCHANGE PROTEIN DSBE"/>
    <property type="match status" value="1"/>
</dbReference>
<comment type="caution">
    <text evidence="3">The sequence shown here is derived from an EMBL/GenBank/DDBJ whole genome shotgun (WGS) entry which is preliminary data.</text>
</comment>
<dbReference type="InterPro" id="IPR050553">
    <property type="entry name" value="Thioredoxin_ResA/DsbE_sf"/>
</dbReference>
<evidence type="ECO:0000256" key="1">
    <source>
        <dbReference type="SAM" id="Phobius"/>
    </source>
</evidence>
<keyword evidence="1" id="KW-0472">Membrane</keyword>
<sequence>MVLSEFAVSQDLYNSIALFNAALLLLGLAGAMFSFVFMILRWKTPKRRGHVIRLLLSLGGIGFAFAFHFFMLFGVYLPALGREQMALANAAREERFRESTYVFLGDVSPEFALTDIDGESFSMTEAKGKVVLINFFATWCGPCITELPHVEQLWKKHKADDRFCLIVIGREETDESVRAFREEHGFTFPMAADPQRSAYSRFAKEAIPRTIVVAPDGKVVYAKMGFTESDLDSLEEVLDEQLSAAK</sequence>
<dbReference type="InterPro" id="IPR013766">
    <property type="entry name" value="Thioredoxin_domain"/>
</dbReference>
<evidence type="ECO:0000313" key="4">
    <source>
        <dbReference type="Proteomes" id="UP000238322"/>
    </source>
</evidence>
<dbReference type="EMBL" id="PUHY01000004">
    <property type="protein sequence ID" value="PQO39565.1"/>
    <property type="molecule type" value="Genomic_DNA"/>
</dbReference>
<dbReference type="PROSITE" id="PS51352">
    <property type="entry name" value="THIOREDOXIN_2"/>
    <property type="match status" value="1"/>
</dbReference>
<dbReference type="PANTHER" id="PTHR42852:SF17">
    <property type="entry name" value="THIOREDOXIN-LIKE PROTEIN HI_1115"/>
    <property type="match status" value="1"/>
</dbReference>
<keyword evidence="1" id="KW-0812">Transmembrane</keyword>
<dbReference type="CDD" id="cd02966">
    <property type="entry name" value="TlpA_like_family"/>
    <property type="match status" value="1"/>
</dbReference>
<feature type="transmembrane region" description="Helical" evidence="1">
    <location>
        <begin position="12"/>
        <end position="40"/>
    </location>
</feature>
<feature type="domain" description="Thioredoxin" evidence="2">
    <location>
        <begin position="102"/>
        <end position="243"/>
    </location>
</feature>
<evidence type="ECO:0000313" key="3">
    <source>
        <dbReference type="EMBL" id="PQO39565.1"/>
    </source>
</evidence>
<gene>
    <name evidence="3" type="ORF">C5Y83_02120</name>
</gene>
<dbReference type="AlphaFoldDB" id="A0A2S8G540"/>
<reference evidence="3 4" key="1">
    <citation type="submission" date="2018-02" db="EMBL/GenBank/DDBJ databases">
        <title>Comparative genomes isolates from brazilian mangrove.</title>
        <authorList>
            <person name="Araujo J.E."/>
            <person name="Taketani R.G."/>
            <person name="Silva M.C.P."/>
            <person name="Loureco M.V."/>
            <person name="Andreote F.D."/>
        </authorList>
    </citation>
    <scope>NUCLEOTIDE SEQUENCE [LARGE SCALE GENOMIC DNA]</scope>
    <source>
        <strain evidence="3 4">Hex-1 MGV</strain>
    </source>
</reference>
<organism evidence="3 4">
    <name type="scientific">Blastopirellula marina</name>
    <dbReference type="NCBI Taxonomy" id="124"/>
    <lineage>
        <taxon>Bacteria</taxon>
        <taxon>Pseudomonadati</taxon>
        <taxon>Planctomycetota</taxon>
        <taxon>Planctomycetia</taxon>
        <taxon>Pirellulales</taxon>
        <taxon>Pirellulaceae</taxon>
        <taxon>Blastopirellula</taxon>
    </lineage>
</organism>
<feature type="transmembrane region" description="Helical" evidence="1">
    <location>
        <begin position="52"/>
        <end position="77"/>
    </location>
</feature>
<dbReference type="InterPro" id="IPR036249">
    <property type="entry name" value="Thioredoxin-like_sf"/>
</dbReference>
<dbReference type="SUPFAM" id="SSF52833">
    <property type="entry name" value="Thioredoxin-like"/>
    <property type="match status" value="1"/>
</dbReference>
<dbReference type="OrthoDB" id="288837at2"/>
<name>A0A2S8G540_9BACT</name>
<dbReference type="Proteomes" id="UP000238322">
    <property type="component" value="Unassembled WGS sequence"/>
</dbReference>
<proteinExistence type="predicted"/>
<accession>A0A2S8G540</accession>
<dbReference type="InterPro" id="IPR013740">
    <property type="entry name" value="Redoxin"/>
</dbReference>
<dbReference type="GO" id="GO:0016491">
    <property type="term" value="F:oxidoreductase activity"/>
    <property type="evidence" value="ECO:0007669"/>
    <property type="project" value="InterPro"/>
</dbReference>
<dbReference type="Gene3D" id="3.40.30.10">
    <property type="entry name" value="Glutaredoxin"/>
    <property type="match status" value="1"/>
</dbReference>